<comment type="caution">
    <text evidence="3">The sequence shown here is derived from an EMBL/GenBank/DDBJ whole genome shotgun (WGS) entry which is preliminary data.</text>
</comment>
<feature type="domain" description="DUF4300" evidence="2">
    <location>
        <begin position="36"/>
        <end position="277"/>
    </location>
</feature>
<protein>
    <recommendedName>
        <fullName evidence="2">DUF4300 domain-containing protein</fullName>
    </recommendedName>
</protein>
<dbReference type="OrthoDB" id="3267930at2"/>
<name>E0NLX3_9FIRM</name>
<evidence type="ECO:0000313" key="3">
    <source>
        <dbReference type="EMBL" id="EFM25184.1"/>
    </source>
</evidence>
<dbReference type="Pfam" id="PF14133">
    <property type="entry name" value="DUF4300"/>
    <property type="match status" value="1"/>
</dbReference>
<feature type="chain" id="PRO_5039374119" description="DUF4300 domain-containing protein" evidence="1">
    <location>
        <begin position="22"/>
        <end position="284"/>
    </location>
</feature>
<evidence type="ECO:0000259" key="2">
    <source>
        <dbReference type="Pfam" id="PF14133"/>
    </source>
</evidence>
<evidence type="ECO:0000313" key="4">
    <source>
        <dbReference type="Proteomes" id="UP000003280"/>
    </source>
</evidence>
<dbReference type="AlphaFoldDB" id="E0NLX3"/>
<keyword evidence="1" id="KW-0732">Signal</keyword>
<dbReference type="RefSeq" id="WP_008901887.1">
    <property type="nucleotide sequence ID" value="NZ_GL397071.1"/>
</dbReference>
<dbReference type="PROSITE" id="PS51257">
    <property type="entry name" value="PROKAR_LIPOPROTEIN"/>
    <property type="match status" value="1"/>
</dbReference>
<dbReference type="eggNOG" id="ENOG502ZA0R">
    <property type="taxonomic scope" value="Bacteria"/>
</dbReference>
<dbReference type="STRING" id="862517.HMPREF9225_1073"/>
<proteinExistence type="predicted"/>
<sequence>MKKILILITCLIFLVSCGNKTDVRTENNANPKETTMSNMSSKESLGEVTETIKKYLKEEDVDQFASLVEDYNQTIENTSLHGEFKPEINPEYDFEKIDKLWTSKKGEFIGTNCRINTFVLLKNSIGSKNIPYDNEDLAFDMSALDNSKILNDAEKENFYSIFSKIKTEKTKDYKVHGKKMEEHLSNFNLNFNDNISMVSVVIHDDLDYDSLFIGHVGVLAKGNDHYLWIEKISFQEPYQAIKFATKEDCFKYLYDKYKDYKSETTSHPFIMENDKLVELDEYKN</sequence>
<gene>
    <name evidence="3" type="ORF">HMPREF9225_1073</name>
</gene>
<accession>E0NLX3</accession>
<feature type="signal peptide" evidence="1">
    <location>
        <begin position="1"/>
        <end position="21"/>
    </location>
</feature>
<organism evidence="3 4">
    <name type="scientific">Peptoniphilus duerdenii ATCC BAA-1640</name>
    <dbReference type="NCBI Taxonomy" id="862517"/>
    <lineage>
        <taxon>Bacteria</taxon>
        <taxon>Bacillati</taxon>
        <taxon>Bacillota</taxon>
        <taxon>Tissierellia</taxon>
        <taxon>Tissierellales</taxon>
        <taxon>Peptoniphilaceae</taxon>
        <taxon>Peptoniphilus</taxon>
    </lineage>
</organism>
<evidence type="ECO:0000256" key="1">
    <source>
        <dbReference type="SAM" id="SignalP"/>
    </source>
</evidence>
<reference evidence="3 4" key="1">
    <citation type="submission" date="2010-07" db="EMBL/GenBank/DDBJ databases">
        <authorList>
            <person name="Muzny D."/>
            <person name="Qin X."/>
            <person name="Deng J."/>
            <person name="Jiang H."/>
            <person name="Liu Y."/>
            <person name="Qu J."/>
            <person name="Song X.-Z."/>
            <person name="Zhang L."/>
            <person name="Thornton R."/>
            <person name="Coyle M."/>
            <person name="Francisco L."/>
            <person name="Jackson L."/>
            <person name="Javaid M."/>
            <person name="Korchina V."/>
            <person name="Kovar C."/>
            <person name="Mata R."/>
            <person name="Mathew T."/>
            <person name="Ngo R."/>
            <person name="Nguyen L."/>
            <person name="Nguyen N."/>
            <person name="Okwuonu G."/>
            <person name="Ongeri F."/>
            <person name="Pham C."/>
            <person name="Simmons D."/>
            <person name="Wilczek-Boney K."/>
            <person name="Hale W."/>
            <person name="Jakkamsetti A."/>
            <person name="Pham P."/>
            <person name="Ruth R."/>
            <person name="San Lucas F."/>
            <person name="Warren J."/>
            <person name="Zhang J."/>
            <person name="Zhao Z."/>
            <person name="Zhou C."/>
            <person name="Zhu D."/>
            <person name="Lee S."/>
            <person name="Bess C."/>
            <person name="Blankenburg K."/>
            <person name="Forbes L."/>
            <person name="Fu Q."/>
            <person name="Gubbala S."/>
            <person name="Hirani K."/>
            <person name="Jayaseelan J.C."/>
            <person name="Lara F."/>
            <person name="Munidasa M."/>
            <person name="Palculict T."/>
            <person name="Patil S."/>
            <person name="Pu L.-L."/>
            <person name="Saada N."/>
            <person name="Tang L."/>
            <person name="Weissenberger G."/>
            <person name="Zhu Y."/>
            <person name="Hemphill L."/>
            <person name="Shang Y."/>
            <person name="Youmans B."/>
            <person name="Ayvaz T."/>
            <person name="Ross M."/>
            <person name="Santibanez J."/>
            <person name="Aqrawi P."/>
            <person name="Gross S."/>
            <person name="Joshi V."/>
            <person name="Fowler G."/>
            <person name="Nazareth L."/>
            <person name="Reid J."/>
            <person name="Worley K."/>
            <person name="Petrosino J."/>
            <person name="Highlander S."/>
            <person name="Gibbs R."/>
        </authorList>
    </citation>
    <scope>NUCLEOTIDE SEQUENCE [LARGE SCALE GENOMIC DNA]</scope>
    <source>
        <strain evidence="3 4">ATCC BAA-1640</strain>
    </source>
</reference>
<dbReference type="EMBL" id="AEEH01000043">
    <property type="protein sequence ID" value="EFM25184.1"/>
    <property type="molecule type" value="Genomic_DNA"/>
</dbReference>
<dbReference type="InterPro" id="IPR025389">
    <property type="entry name" value="DUF4300"/>
</dbReference>
<dbReference type="Proteomes" id="UP000003280">
    <property type="component" value="Unassembled WGS sequence"/>
</dbReference>
<dbReference type="HOGENOM" id="CLU_061772_0_0_9"/>
<keyword evidence="4" id="KW-1185">Reference proteome</keyword>